<keyword evidence="2" id="KW-0812">Transmembrane</keyword>
<name>A0A812BH36_ACAPH</name>
<reference evidence="3" key="1">
    <citation type="submission" date="2021-01" db="EMBL/GenBank/DDBJ databases">
        <authorList>
            <person name="Li R."/>
            <person name="Bekaert M."/>
        </authorList>
    </citation>
    <scope>NUCLEOTIDE SEQUENCE</scope>
    <source>
        <strain evidence="3">Farmed</strain>
    </source>
</reference>
<feature type="transmembrane region" description="Helical" evidence="2">
    <location>
        <begin position="6"/>
        <end position="32"/>
    </location>
</feature>
<dbReference type="AlphaFoldDB" id="A0A812BH36"/>
<keyword evidence="4" id="KW-1185">Reference proteome</keyword>
<keyword evidence="2" id="KW-0472">Membrane</keyword>
<proteinExistence type="predicted"/>
<evidence type="ECO:0000313" key="3">
    <source>
        <dbReference type="EMBL" id="CAE1236017.1"/>
    </source>
</evidence>
<gene>
    <name evidence="3" type="ORF">SPHA_20032</name>
</gene>
<comment type="caution">
    <text evidence="3">The sequence shown here is derived from an EMBL/GenBank/DDBJ whole genome shotgun (WGS) entry which is preliminary data.</text>
</comment>
<dbReference type="EMBL" id="CAHIKZ030000733">
    <property type="protein sequence ID" value="CAE1236017.1"/>
    <property type="molecule type" value="Genomic_DNA"/>
</dbReference>
<evidence type="ECO:0000313" key="4">
    <source>
        <dbReference type="Proteomes" id="UP000597762"/>
    </source>
</evidence>
<evidence type="ECO:0000256" key="1">
    <source>
        <dbReference type="SAM" id="MobiDB-lite"/>
    </source>
</evidence>
<sequence length="201" mass="23075">MLTDFSVTFLACGTLFRFYSIYLSIYLCYYYYYYYWSSPGISIFQLFPQFLTHRYPVLPLPSKPQITPFFPLLTLRSSNTSPTLIFRSPSSSSPPNHQMSPFSLTSSLSDLPILHSLPTPQISPFFLCLPSSLIFQLFPPLPNNQIFRFFPNPQIYQFLPPSNPQIFQFFLPPQPSDLPALPRHLTLRSPSSSPTTNPQIS</sequence>
<keyword evidence="2" id="KW-1133">Transmembrane helix</keyword>
<organism evidence="3 4">
    <name type="scientific">Acanthosepion pharaonis</name>
    <name type="common">Pharaoh cuttlefish</name>
    <name type="synonym">Sepia pharaonis</name>
    <dbReference type="NCBI Taxonomy" id="158019"/>
    <lineage>
        <taxon>Eukaryota</taxon>
        <taxon>Metazoa</taxon>
        <taxon>Spiralia</taxon>
        <taxon>Lophotrochozoa</taxon>
        <taxon>Mollusca</taxon>
        <taxon>Cephalopoda</taxon>
        <taxon>Coleoidea</taxon>
        <taxon>Decapodiformes</taxon>
        <taxon>Sepiida</taxon>
        <taxon>Sepiina</taxon>
        <taxon>Sepiidae</taxon>
        <taxon>Acanthosepion</taxon>
    </lineage>
</organism>
<dbReference type="Proteomes" id="UP000597762">
    <property type="component" value="Unassembled WGS sequence"/>
</dbReference>
<evidence type="ECO:0000256" key="2">
    <source>
        <dbReference type="SAM" id="Phobius"/>
    </source>
</evidence>
<accession>A0A812BH36</accession>
<protein>
    <submittedName>
        <fullName evidence="3">Uncharacterized protein</fullName>
    </submittedName>
</protein>
<feature type="region of interest" description="Disordered" evidence="1">
    <location>
        <begin position="181"/>
        <end position="201"/>
    </location>
</feature>